<dbReference type="GeneID" id="14891406"/>
<evidence type="ECO:0000256" key="1">
    <source>
        <dbReference type="SAM" id="Coils"/>
    </source>
</evidence>
<keyword evidence="3" id="KW-0732">Signal</keyword>
<accession>A0A0A1UG79</accession>
<dbReference type="EMBL" id="KB206369">
    <property type="protein sequence ID" value="ELP92423.1"/>
    <property type="molecule type" value="Genomic_DNA"/>
</dbReference>
<sequence length="326" mass="38310">MISLLILALSLLIVRSNPIDVIYFSQDGNANLGLLKLKADNYLFVLTSLVNKLRKFDLIRDDEYSNSVLKVREQQEALMRFFDKFEEEKKASRDDIDELSKLMIKIFLNDNPSNPQGFYLRNMNMMMRKVQNSDIEDRYKNTFYTLLFVPKFYYLCMYKTLIEISKDKKFSFNQHLRRAIELLKEYIQRIKSAHENAVADKDILEQRQNQFHRSVDIDNFRRNPQIASFSSSGSGSYKTSVPSFTPPPPPRTPPVPAPRQRIPQQQLPESPRLSQTRTALHTPPTQRRPFPIYETPKNRRPGRQFKMPVFDDVVLETNSYPKKRFS</sequence>
<feature type="region of interest" description="Disordered" evidence="2">
    <location>
        <begin position="228"/>
        <end position="305"/>
    </location>
</feature>
<dbReference type="AlphaFoldDB" id="A0A0A1UG79"/>
<organism evidence="4 5">
    <name type="scientific">Entamoeba invadens IP1</name>
    <dbReference type="NCBI Taxonomy" id="370355"/>
    <lineage>
        <taxon>Eukaryota</taxon>
        <taxon>Amoebozoa</taxon>
        <taxon>Evosea</taxon>
        <taxon>Archamoebae</taxon>
        <taxon>Mastigamoebida</taxon>
        <taxon>Entamoebidae</taxon>
        <taxon>Entamoeba</taxon>
    </lineage>
</organism>
<keyword evidence="5" id="KW-1185">Reference proteome</keyword>
<feature type="compositionally biased region" description="Pro residues" evidence="2">
    <location>
        <begin position="244"/>
        <end position="257"/>
    </location>
</feature>
<protein>
    <submittedName>
        <fullName evidence="4">Uncharacterized protein</fullName>
    </submittedName>
</protein>
<evidence type="ECO:0000313" key="5">
    <source>
        <dbReference type="Proteomes" id="UP000014680"/>
    </source>
</evidence>
<feature type="compositionally biased region" description="Polar residues" evidence="2">
    <location>
        <begin position="262"/>
        <end position="285"/>
    </location>
</feature>
<evidence type="ECO:0000256" key="2">
    <source>
        <dbReference type="SAM" id="MobiDB-lite"/>
    </source>
</evidence>
<feature type="compositionally biased region" description="Low complexity" evidence="2">
    <location>
        <begin position="228"/>
        <end position="243"/>
    </location>
</feature>
<dbReference type="KEGG" id="eiv:EIN_333900"/>
<dbReference type="Proteomes" id="UP000014680">
    <property type="component" value="Unassembled WGS sequence"/>
</dbReference>
<reference evidence="4 5" key="1">
    <citation type="submission" date="2012-10" db="EMBL/GenBank/DDBJ databases">
        <authorList>
            <person name="Zafar N."/>
            <person name="Inman J."/>
            <person name="Hall N."/>
            <person name="Lorenzi H."/>
            <person name="Caler E."/>
        </authorList>
    </citation>
    <scope>NUCLEOTIDE SEQUENCE [LARGE SCALE GENOMIC DNA]</scope>
    <source>
        <strain evidence="4 5">IP1</strain>
    </source>
</reference>
<keyword evidence="1" id="KW-0175">Coiled coil</keyword>
<proteinExistence type="predicted"/>
<dbReference type="RefSeq" id="XP_004259194.1">
    <property type="nucleotide sequence ID" value="XM_004259146.1"/>
</dbReference>
<dbReference type="VEuPathDB" id="AmoebaDB:EIN_333900"/>
<feature type="chain" id="PRO_5001980546" evidence="3">
    <location>
        <begin position="17"/>
        <end position="326"/>
    </location>
</feature>
<name>A0A0A1UG79_ENTIV</name>
<feature type="coiled-coil region" evidence="1">
    <location>
        <begin position="176"/>
        <end position="207"/>
    </location>
</feature>
<evidence type="ECO:0000256" key="3">
    <source>
        <dbReference type="SAM" id="SignalP"/>
    </source>
</evidence>
<evidence type="ECO:0000313" key="4">
    <source>
        <dbReference type="EMBL" id="ELP92423.1"/>
    </source>
</evidence>
<gene>
    <name evidence="4" type="ORF">EIN_333900</name>
</gene>
<feature type="signal peptide" evidence="3">
    <location>
        <begin position="1"/>
        <end position="16"/>
    </location>
</feature>